<comment type="caution">
    <text evidence="1">The sequence shown here is derived from an EMBL/GenBank/DDBJ whole genome shotgun (WGS) entry which is preliminary data.</text>
</comment>
<evidence type="ECO:0000313" key="2">
    <source>
        <dbReference type="Proteomes" id="UP001372338"/>
    </source>
</evidence>
<name>A0AAN9ICP7_CROPI</name>
<keyword evidence="2" id="KW-1185">Reference proteome</keyword>
<dbReference type="EMBL" id="JAYWIO010000003">
    <property type="protein sequence ID" value="KAK7274462.1"/>
    <property type="molecule type" value="Genomic_DNA"/>
</dbReference>
<dbReference type="AlphaFoldDB" id="A0AAN9ICP7"/>
<protein>
    <submittedName>
        <fullName evidence="1">Uncharacterized protein</fullName>
    </submittedName>
</protein>
<dbReference type="Proteomes" id="UP001372338">
    <property type="component" value="Unassembled WGS sequence"/>
</dbReference>
<reference evidence="1 2" key="1">
    <citation type="submission" date="2024-01" db="EMBL/GenBank/DDBJ databases">
        <title>The genomes of 5 underutilized Papilionoideae crops provide insights into root nodulation and disease resistanc.</title>
        <authorList>
            <person name="Yuan L."/>
        </authorList>
    </citation>
    <scope>NUCLEOTIDE SEQUENCE [LARGE SCALE GENOMIC DNA]</scope>
    <source>
        <strain evidence="1">ZHUSHIDOU_FW_LH</strain>
        <tissue evidence="1">Leaf</tissue>
    </source>
</reference>
<sequence length="160" mass="17558">MSLFLSFFQVTSLTQKQSTPHAATAGAIRLSPLAPFSLWPLSFSTHDLAVCPHRLAAARHLCPGANQAVVPPLASRRLAAARHLCPSANRATARYLSASLIQEMECFFVPYILRQANFCVDMLAKMGGTIQDRLVRLESAPQCLVPLLNDDAVGRRFLRI</sequence>
<proteinExistence type="predicted"/>
<gene>
    <name evidence="1" type="ORF">RIF29_15552</name>
</gene>
<evidence type="ECO:0000313" key="1">
    <source>
        <dbReference type="EMBL" id="KAK7274462.1"/>
    </source>
</evidence>
<accession>A0AAN9ICP7</accession>
<organism evidence="1 2">
    <name type="scientific">Crotalaria pallida</name>
    <name type="common">Smooth rattlebox</name>
    <name type="synonym">Crotalaria striata</name>
    <dbReference type="NCBI Taxonomy" id="3830"/>
    <lineage>
        <taxon>Eukaryota</taxon>
        <taxon>Viridiplantae</taxon>
        <taxon>Streptophyta</taxon>
        <taxon>Embryophyta</taxon>
        <taxon>Tracheophyta</taxon>
        <taxon>Spermatophyta</taxon>
        <taxon>Magnoliopsida</taxon>
        <taxon>eudicotyledons</taxon>
        <taxon>Gunneridae</taxon>
        <taxon>Pentapetalae</taxon>
        <taxon>rosids</taxon>
        <taxon>fabids</taxon>
        <taxon>Fabales</taxon>
        <taxon>Fabaceae</taxon>
        <taxon>Papilionoideae</taxon>
        <taxon>50 kb inversion clade</taxon>
        <taxon>genistoids sensu lato</taxon>
        <taxon>core genistoids</taxon>
        <taxon>Crotalarieae</taxon>
        <taxon>Crotalaria</taxon>
    </lineage>
</organism>